<keyword evidence="2" id="KW-0808">Transferase</keyword>
<dbReference type="Pfam" id="PF04230">
    <property type="entry name" value="PS_pyruv_trans"/>
    <property type="match status" value="1"/>
</dbReference>
<name>A0A6L3K1B4_9BACE</name>
<dbReference type="EMBL" id="VVYX01000014">
    <property type="protein sequence ID" value="KAA5418559.1"/>
    <property type="molecule type" value="Genomic_DNA"/>
</dbReference>
<evidence type="ECO:0000313" key="4">
    <source>
        <dbReference type="Proteomes" id="UP000482653"/>
    </source>
</evidence>
<evidence type="ECO:0000313" key="3">
    <source>
        <dbReference type="EMBL" id="MDT4510939.1"/>
    </source>
</evidence>
<dbReference type="Proteomes" id="UP001266995">
    <property type="component" value="Unassembled WGS sequence"/>
</dbReference>
<feature type="domain" description="Polysaccharide pyruvyl transferase" evidence="1">
    <location>
        <begin position="13"/>
        <end position="324"/>
    </location>
</feature>
<dbReference type="Proteomes" id="UP000482653">
    <property type="component" value="Unassembled WGS sequence"/>
</dbReference>
<dbReference type="AlphaFoldDB" id="A0A6L3K1B4"/>
<reference evidence="2 4" key="1">
    <citation type="journal article" date="2019" name="Nat. Med.">
        <title>A library of human gut bacterial isolates paired with longitudinal multiomics data enables mechanistic microbiome research.</title>
        <authorList>
            <person name="Poyet M."/>
            <person name="Groussin M."/>
            <person name="Gibbons S.M."/>
            <person name="Avila-Pacheco J."/>
            <person name="Jiang X."/>
            <person name="Kearney S.M."/>
            <person name="Perrotta A.R."/>
            <person name="Berdy B."/>
            <person name="Zhao S."/>
            <person name="Lieberman T.D."/>
            <person name="Swanson P.K."/>
            <person name="Smith M."/>
            <person name="Roesemann S."/>
            <person name="Alexander J.E."/>
            <person name="Rich S.A."/>
            <person name="Livny J."/>
            <person name="Vlamakis H."/>
            <person name="Clish C."/>
            <person name="Bullock K."/>
            <person name="Deik A."/>
            <person name="Scott J."/>
            <person name="Pierce K.A."/>
            <person name="Xavier R.J."/>
            <person name="Alm E.J."/>
        </authorList>
    </citation>
    <scope>NUCLEOTIDE SEQUENCE [LARGE SCALE GENOMIC DNA]</scope>
    <source>
        <strain evidence="2 4">BIOML-A8</strain>
    </source>
</reference>
<dbReference type="EMBL" id="JAVSNH010000001">
    <property type="protein sequence ID" value="MDT4510939.1"/>
    <property type="molecule type" value="Genomic_DNA"/>
</dbReference>
<accession>A0A6L3K1B4</accession>
<comment type="caution">
    <text evidence="2">The sequence shown here is derived from an EMBL/GenBank/DDBJ whole genome shotgun (WGS) entry which is preliminary data.</text>
</comment>
<organism evidence="2 4">
    <name type="scientific">Bacteroides cellulosilyticus</name>
    <dbReference type="NCBI Taxonomy" id="246787"/>
    <lineage>
        <taxon>Bacteria</taxon>
        <taxon>Pseudomonadati</taxon>
        <taxon>Bacteroidota</taxon>
        <taxon>Bacteroidia</taxon>
        <taxon>Bacteroidales</taxon>
        <taxon>Bacteroidaceae</taxon>
        <taxon>Bacteroides</taxon>
    </lineage>
</organism>
<gene>
    <name evidence="2" type="ORF">F2Y87_13490</name>
    <name evidence="3" type="ORF">RO785_08070</name>
</gene>
<protein>
    <submittedName>
        <fullName evidence="2">Polysaccharide pyruvyl transferase family protein</fullName>
        <ecNumber evidence="3">2.4.-.-</ecNumber>
    </submittedName>
</protein>
<evidence type="ECO:0000313" key="2">
    <source>
        <dbReference type="EMBL" id="KAA5418559.1"/>
    </source>
</evidence>
<proteinExistence type="predicted"/>
<dbReference type="EC" id="2.4.-.-" evidence="3"/>
<dbReference type="InterPro" id="IPR007345">
    <property type="entry name" value="Polysacch_pyruvyl_Trfase"/>
</dbReference>
<dbReference type="GO" id="GO:0016757">
    <property type="term" value="F:glycosyltransferase activity"/>
    <property type="evidence" value="ECO:0007669"/>
    <property type="project" value="UniProtKB-KW"/>
</dbReference>
<reference evidence="3" key="2">
    <citation type="submission" date="2023-08" db="EMBL/GenBank/DDBJ databases">
        <title>Reintroducing virulent viruses to syntetic microbiomes.</title>
        <authorList>
            <person name="Wilde J."/>
            <person name="Boyes R."/>
            <person name="Robinson A.V."/>
            <person name="Daisley B.A."/>
            <person name="Allen-Vercoe E."/>
        </authorList>
    </citation>
    <scope>NUCLEOTIDE SEQUENCE</scope>
    <source>
        <strain evidence="3">225I_12FAA</strain>
    </source>
</reference>
<evidence type="ECO:0000259" key="1">
    <source>
        <dbReference type="Pfam" id="PF04230"/>
    </source>
</evidence>
<dbReference type="RefSeq" id="WP_149947126.1">
    <property type="nucleotide sequence ID" value="NZ_JADMQL010000001.1"/>
</dbReference>
<keyword evidence="3" id="KW-0328">Glycosyltransferase</keyword>
<sequence>MRILILTQPLRNNYGGLLQAYALQQILKSMGHDVVTDRDGIVRNLSLWNRTLHFIYHAIRFYILKDYRYYPYRYLFPSFNREKKAQKTISINMKRFVDTYIDTVDFFTENVESLSDKVKYYDAIVVGSDQVWRAPMSDIPTYFLSFTKGIQIKRVAYAASFGTDHLSEYSKAEIGIALECIKLFNAVSVREETGIRLCRDYLKTNAVHVLDPTMLLNKNDYLKLIEDEDRSCSQDILLTYILDRTPEKSIIIEKISNFLHLSPCENGPIKTFSNIVENNASECIYPSISKWLAGFRDAQFVVTDSFHGTVFSILFNKPFVAILNPERGSSRFVSLLSMLHLEHRMISIDGELSKSLLSPIDYSQINKILDDWKYKSIDYLQQWLRMN</sequence>